<dbReference type="EMBL" id="BAABME010014456">
    <property type="protein sequence ID" value="GAA0187188.1"/>
    <property type="molecule type" value="Genomic_DNA"/>
</dbReference>
<sequence length="118" mass="13194">MEWCQIEEKMGKDGLFCLVSSQADLKVNELLLAAVLVENEFSPKTLPLSESIPGFKHGDSEDVIKCSKVKPSFIIGFGPAAPFGAFSKKFVKNFFNLGFHLKWHFEDLKCNEVPSRPS</sequence>
<accession>A0AAV3RZS7</accession>
<proteinExistence type="predicted"/>
<evidence type="ECO:0000313" key="1">
    <source>
        <dbReference type="EMBL" id="GAA0187188.1"/>
    </source>
</evidence>
<evidence type="ECO:0000313" key="2">
    <source>
        <dbReference type="Proteomes" id="UP001454036"/>
    </source>
</evidence>
<dbReference type="Proteomes" id="UP001454036">
    <property type="component" value="Unassembled WGS sequence"/>
</dbReference>
<comment type="caution">
    <text evidence="1">The sequence shown here is derived from an EMBL/GenBank/DDBJ whole genome shotgun (WGS) entry which is preliminary data.</text>
</comment>
<protein>
    <submittedName>
        <fullName evidence="1">Uncharacterized protein</fullName>
    </submittedName>
</protein>
<gene>
    <name evidence="1" type="ORF">LIER_34476</name>
</gene>
<reference evidence="1 2" key="1">
    <citation type="submission" date="2024-01" db="EMBL/GenBank/DDBJ databases">
        <title>The complete chloroplast genome sequence of Lithospermum erythrorhizon: insights into the phylogenetic relationship among Boraginaceae species and the maternal lineages of purple gromwells.</title>
        <authorList>
            <person name="Okada T."/>
            <person name="Watanabe K."/>
        </authorList>
    </citation>
    <scope>NUCLEOTIDE SEQUENCE [LARGE SCALE GENOMIC DNA]</scope>
</reference>
<keyword evidence="2" id="KW-1185">Reference proteome</keyword>
<name>A0AAV3RZS7_LITER</name>
<dbReference type="AlphaFoldDB" id="A0AAV3RZS7"/>
<organism evidence="1 2">
    <name type="scientific">Lithospermum erythrorhizon</name>
    <name type="common">Purple gromwell</name>
    <name type="synonym">Lithospermum officinale var. erythrorhizon</name>
    <dbReference type="NCBI Taxonomy" id="34254"/>
    <lineage>
        <taxon>Eukaryota</taxon>
        <taxon>Viridiplantae</taxon>
        <taxon>Streptophyta</taxon>
        <taxon>Embryophyta</taxon>
        <taxon>Tracheophyta</taxon>
        <taxon>Spermatophyta</taxon>
        <taxon>Magnoliopsida</taxon>
        <taxon>eudicotyledons</taxon>
        <taxon>Gunneridae</taxon>
        <taxon>Pentapetalae</taxon>
        <taxon>asterids</taxon>
        <taxon>lamiids</taxon>
        <taxon>Boraginales</taxon>
        <taxon>Boraginaceae</taxon>
        <taxon>Boraginoideae</taxon>
        <taxon>Lithospermeae</taxon>
        <taxon>Lithospermum</taxon>
    </lineage>
</organism>